<dbReference type="KEGG" id="caqu:CAQU_03490"/>
<dbReference type="Gene3D" id="3.40.50.2300">
    <property type="match status" value="1"/>
</dbReference>
<accession>A0A1L7CEM8</accession>
<organism evidence="4 5">
    <name type="scientific">Corynebacterium aquilae DSM 44791</name>
    <dbReference type="NCBI Taxonomy" id="1431546"/>
    <lineage>
        <taxon>Bacteria</taxon>
        <taxon>Bacillati</taxon>
        <taxon>Actinomycetota</taxon>
        <taxon>Actinomycetes</taxon>
        <taxon>Mycobacteriales</taxon>
        <taxon>Corynebacteriaceae</taxon>
        <taxon>Corynebacterium</taxon>
    </lineage>
</organism>
<sequence>MTLHVVAIDDHDVALMGVSAVIETCPNAVLVGTFHSVSEFLSSRAEGAVRVDVVLLDLRLGDGSDPFDNVVALQDAGFAVLVFSSLESPYLLRRAMLAGVGGVIQKSQPAETIAAAMEDVARGDTYATADWAALIDSDPLTDAITLSEQQRKVLELYAMGEPAKRVASLMDISPETVQDYINRIRTRYQQEGRRASTKVDLLRRGQEDGYLPGPLDT</sequence>
<dbReference type="InterPro" id="IPR001789">
    <property type="entry name" value="Sig_transdc_resp-reg_receiver"/>
</dbReference>
<proteinExistence type="predicted"/>
<dbReference type="RefSeq" id="WP_075725234.1">
    <property type="nucleotide sequence ID" value="NZ_CP009245.1"/>
</dbReference>
<dbReference type="Pfam" id="PF00196">
    <property type="entry name" value="GerE"/>
    <property type="match status" value="1"/>
</dbReference>
<keyword evidence="1" id="KW-0238">DNA-binding</keyword>
<dbReference type="GO" id="GO:0000160">
    <property type="term" value="P:phosphorelay signal transduction system"/>
    <property type="evidence" value="ECO:0007669"/>
    <property type="project" value="InterPro"/>
</dbReference>
<dbReference type="InterPro" id="IPR016032">
    <property type="entry name" value="Sig_transdc_resp-reg_C-effctor"/>
</dbReference>
<keyword evidence="5" id="KW-1185">Reference proteome</keyword>
<evidence type="ECO:0000256" key="1">
    <source>
        <dbReference type="ARBA" id="ARBA00023125"/>
    </source>
</evidence>
<dbReference type="EMBL" id="CP009245">
    <property type="protein sequence ID" value="APT84285.1"/>
    <property type="molecule type" value="Genomic_DNA"/>
</dbReference>
<dbReference type="SUPFAM" id="SSF52172">
    <property type="entry name" value="CheY-like"/>
    <property type="match status" value="1"/>
</dbReference>
<gene>
    <name evidence="4" type="ORF">CAQU_03490</name>
</gene>
<dbReference type="GO" id="GO:0006355">
    <property type="term" value="P:regulation of DNA-templated transcription"/>
    <property type="evidence" value="ECO:0007669"/>
    <property type="project" value="InterPro"/>
</dbReference>
<evidence type="ECO:0000313" key="5">
    <source>
        <dbReference type="Proteomes" id="UP000185478"/>
    </source>
</evidence>
<feature type="domain" description="Response regulatory" evidence="3">
    <location>
        <begin position="4"/>
        <end position="121"/>
    </location>
</feature>
<dbReference type="SUPFAM" id="SSF46894">
    <property type="entry name" value="C-terminal effector domain of the bipartite response regulators"/>
    <property type="match status" value="1"/>
</dbReference>
<dbReference type="InterPro" id="IPR011006">
    <property type="entry name" value="CheY-like_superfamily"/>
</dbReference>
<dbReference type="InterPro" id="IPR051015">
    <property type="entry name" value="EvgA-like"/>
</dbReference>
<dbReference type="PROSITE" id="PS50110">
    <property type="entry name" value="RESPONSE_REGULATORY"/>
    <property type="match status" value="1"/>
</dbReference>
<feature type="modified residue" description="4-aspartylphosphate" evidence="2">
    <location>
        <position position="57"/>
    </location>
</feature>
<dbReference type="Proteomes" id="UP000185478">
    <property type="component" value="Chromosome"/>
</dbReference>
<reference evidence="4 5" key="1">
    <citation type="submission" date="2014-08" db="EMBL/GenBank/DDBJ databases">
        <title>Complete genome sequence of Corynebacterium aquilae S-613T(T) (=DSM 44791(T)), isolated from the choana of a healthy golden eagle.</title>
        <authorList>
            <person name="Ruckert C."/>
            <person name="Albersmeier A."/>
            <person name="Winkler A."/>
            <person name="Kalinowski J."/>
        </authorList>
    </citation>
    <scope>NUCLEOTIDE SEQUENCE [LARGE SCALE GENOMIC DNA]</scope>
    <source>
        <strain evidence="4 5">S-613</strain>
    </source>
</reference>
<dbReference type="Gene3D" id="1.10.10.10">
    <property type="entry name" value="Winged helix-like DNA-binding domain superfamily/Winged helix DNA-binding domain"/>
    <property type="match status" value="1"/>
</dbReference>
<dbReference type="PANTHER" id="PTHR45566:SF1">
    <property type="entry name" value="HTH-TYPE TRANSCRIPTIONAL REGULATOR YHJB-RELATED"/>
    <property type="match status" value="1"/>
</dbReference>
<evidence type="ECO:0000256" key="2">
    <source>
        <dbReference type="PROSITE-ProRule" id="PRU00169"/>
    </source>
</evidence>
<keyword evidence="2" id="KW-0597">Phosphoprotein</keyword>
<dbReference type="InterPro" id="IPR036388">
    <property type="entry name" value="WH-like_DNA-bd_sf"/>
</dbReference>
<protein>
    <recommendedName>
        <fullName evidence="3">Response regulatory domain-containing protein</fullName>
    </recommendedName>
</protein>
<dbReference type="PANTHER" id="PTHR45566">
    <property type="entry name" value="HTH-TYPE TRANSCRIPTIONAL REGULATOR YHJB-RELATED"/>
    <property type="match status" value="1"/>
</dbReference>
<dbReference type="PROSITE" id="PS00622">
    <property type="entry name" value="HTH_LUXR_1"/>
    <property type="match status" value="1"/>
</dbReference>
<dbReference type="STRING" id="1431546.CAQU_03490"/>
<dbReference type="PRINTS" id="PR00038">
    <property type="entry name" value="HTHLUXR"/>
</dbReference>
<dbReference type="GO" id="GO:0003677">
    <property type="term" value="F:DNA binding"/>
    <property type="evidence" value="ECO:0007669"/>
    <property type="project" value="UniProtKB-KW"/>
</dbReference>
<dbReference type="SMART" id="SM00448">
    <property type="entry name" value="REC"/>
    <property type="match status" value="1"/>
</dbReference>
<dbReference type="InterPro" id="IPR000792">
    <property type="entry name" value="Tscrpt_reg_LuxR_C"/>
</dbReference>
<evidence type="ECO:0000313" key="4">
    <source>
        <dbReference type="EMBL" id="APT84285.1"/>
    </source>
</evidence>
<name>A0A1L7CEM8_9CORY</name>
<evidence type="ECO:0000259" key="3">
    <source>
        <dbReference type="PROSITE" id="PS50110"/>
    </source>
</evidence>
<dbReference type="OrthoDB" id="3171335at2"/>
<dbReference type="SMART" id="SM00421">
    <property type="entry name" value="HTH_LUXR"/>
    <property type="match status" value="1"/>
</dbReference>
<dbReference type="AlphaFoldDB" id="A0A1L7CEM8"/>